<dbReference type="OrthoDB" id="411372at2759"/>
<dbReference type="InterPro" id="IPR036855">
    <property type="entry name" value="Znf_CCCH_sf"/>
</dbReference>
<reference evidence="8 9" key="1">
    <citation type="journal article" date="2012" name="Appl. Environ. Microbiol.">
        <title>Short-read sequencing for genomic analysis of the brown rot fungus Fibroporia radiculosa.</title>
        <authorList>
            <person name="Tang J.D."/>
            <person name="Perkins A.D."/>
            <person name="Sonstegard T.S."/>
            <person name="Schroeder S.G."/>
            <person name="Burgess S.C."/>
            <person name="Diehl S.V."/>
        </authorList>
    </citation>
    <scope>NUCLEOTIDE SEQUENCE [LARGE SCALE GENOMIC DNA]</scope>
    <source>
        <strain evidence="8 9">TFFH 294</strain>
    </source>
</reference>
<feature type="region of interest" description="Disordered" evidence="6">
    <location>
        <begin position="246"/>
        <end position="279"/>
    </location>
</feature>
<dbReference type="InterPro" id="IPR000571">
    <property type="entry name" value="Znf_CCCH"/>
</dbReference>
<dbReference type="Gene3D" id="4.10.1000.10">
    <property type="entry name" value="Zinc finger, CCCH-type"/>
    <property type="match status" value="3"/>
</dbReference>
<evidence type="ECO:0000256" key="1">
    <source>
        <dbReference type="ARBA" id="ARBA00022723"/>
    </source>
</evidence>
<dbReference type="GeneID" id="24099837"/>
<feature type="domain" description="C3H1-type" evidence="7">
    <location>
        <begin position="24"/>
        <end position="51"/>
    </location>
</feature>
<dbReference type="SMART" id="SM00356">
    <property type="entry name" value="ZnF_C3H1"/>
    <property type="match status" value="3"/>
</dbReference>
<dbReference type="PROSITE" id="PS50103">
    <property type="entry name" value="ZF_C3H1"/>
    <property type="match status" value="3"/>
</dbReference>
<feature type="zinc finger region" description="C3H1-type" evidence="5">
    <location>
        <begin position="24"/>
        <end position="51"/>
    </location>
</feature>
<evidence type="ECO:0000313" key="9">
    <source>
        <dbReference type="Proteomes" id="UP000006352"/>
    </source>
</evidence>
<dbReference type="AlphaFoldDB" id="J4IBM6"/>
<protein>
    <recommendedName>
        <fullName evidence="7">C3H1-type domain-containing protein</fullName>
    </recommendedName>
</protein>
<feature type="compositionally biased region" description="Low complexity" evidence="6">
    <location>
        <begin position="251"/>
        <end position="263"/>
    </location>
</feature>
<evidence type="ECO:0000259" key="7">
    <source>
        <dbReference type="PROSITE" id="PS50103"/>
    </source>
</evidence>
<feature type="domain" description="C3H1-type" evidence="7">
    <location>
        <begin position="301"/>
        <end position="328"/>
    </location>
</feature>
<keyword evidence="3 5" id="KW-0863">Zinc-finger</keyword>
<keyword evidence="2" id="KW-0677">Repeat</keyword>
<dbReference type="Pfam" id="PF00642">
    <property type="entry name" value="zf-CCCH"/>
    <property type="match status" value="3"/>
</dbReference>
<evidence type="ECO:0000256" key="4">
    <source>
        <dbReference type="ARBA" id="ARBA00022833"/>
    </source>
</evidence>
<gene>
    <name evidence="8" type="ORF">FIBRA_07123</name>
</gene>
<dbReference type="InterPro" id="IPR045877">
    <property type="entry name" value="ZFP36-like"/>
</dbReference>
<feature type="zinc finger region" description="C3H1-type" evidence="5">
    <location>
        <begin position="201"/>
        <end position="229"/>
    </location>
</feature>
<dbReference type="GO" id="GO:0008270">
    <property type="term" value="F:zinc ion binding"/>
    <property type="evidence" value="ECO:0007669"/>
    <property type="project" value="UniProtKB-KW"/>
</dbReference>
<dbReference type="RefSeq" id="XP_012184209.1">
    <property type="nucleotide sequence ID" value="XM_012328819.1"/>
</dbReference>
<sequence length="473" mass="52509">MFAYEPVIQLFDPPNTSSCWWGYPPKSQLCRNHLRGYCPYGARCSYLHQRPYMQTSKLEPPSIDNFPIHHFEMRNRSMVFDERVHDDTSDTLPADITASVLRRYSEDFSSESSSTPSDDLQPLEEAGQNDFKLDSDHASYPPPPPGTPTSADGFPLSPFHETQLHSPAYAACRTRSSLADSSTSRRQKSSDYQGLTRRSMFYKTKPCKFYHANGSCIKGDKCNFIHGSLTEAQSIAHNKEGLPAPNDYACSSSTSSTESGEASGRSRDNTPKTSPLATESNMAKNFYPVTWRVIGGGVMMGGQREMCQDFMAGRCSEGDDCRFAHPEDDSTPLFPVDGRLSAMAPGLPSPCADAMNPAVARRYLHDGALVTSRPVESMLFPRSRPKYRRKIIPKLVIIPPPRTILSPENYSAHRIVDGSSLRHYESPDSQDTHRVASDSPEAVARSLVRPLSTPPVTVTRNIKVQRLFAAESP</sequence>
<dbReference type="SUPFAM" id="SSF90229">
    <property type="entry name" value="CCCH zinc finger"/>
    <property type="match status" value="3"/>
</dbReference>
<accession>J4IBM6</accession>
<evidence type="ECO:0000256" key="5">
    <source>
        <dbReference type="PROSITE-ProRule" id="PRU00723"/>
    </source>
</evidence>
<evidence type="ECO:0000256" key="2">
    <source>
        <dbReference type="ARBA" id="ARBA00022737"/>
    </source>
</evidence>
<keyword evidence="1 5" id="KW-0479">Metal-binding</keyword>
<proteinExistence type="predicted"/>
<feature type="zinc finger region" description="C3H1-type" evidence="5">
    <location>
        <begin position="301"/>
        <end position="328"/>
    </location>
</feature>
<dbReference type="Proteomes" id="UP000006352">
    <property type="component" value="Unassembled WGS sequence"/>
</dbReference>
<dbReference type="STRING" id="599839.J4IBM6"/>
<dbReference type="PANTHER" id="PTHR12547:SF18">
    <property type="entry name" value="PROTEIN TIS11"/>
    <property type="match status" value="1"/>
</dbReference>
<keyword evidence="4 5" id="KW-0862">Zinc</keyword>
<dbReference type="HOGENOM" id="CLU_577514_0_0_1"/>
<dbReference type="EMBL" id="HE797173">
    <property type="protein sequence ID" value="CCM04926.1"/>
    <property type="molecule type" value="Genomic_DNA"/>
</dbReference>
<feature type="region of interest" description="Disordered" evidence="6">
    <location>
        <begin position="422"/>
        <end position="441"/>
    </location>
</feature>
<dbReference type="InParanoid" id="J4IBM6"/>
<name>J4IBM6_9APHY</name>
<feature type="compositionally biased region" description="Basic and acidic residues" evidence="6">
    <location>
        <begin position="422"/>
        <end position="436"/>
    </location>
</feature>
<dbReference type="PANTHER" id="PTHR12547">
    <property type="entry name" value="CCCH ZINC FINGER/TIS11-RELATED"/>
    <property type="match status" value="1"/>
</dbReference>
<feature type="domain" description="C3H1-type" evidence="7">
    <location>
        <begin position="201"/>
        <end position="229"/>
    </location>
</feature>
<feature type="region of interest" description="Disordered" evidence="6">
    <location>
        <begin position="131"/>
        <end position="160"/>
    </location>
</feature>
<evidence type="ECO:0000256" key="3">
    <source>
        <dbReference type="ARBA" id="ARBA00022771"/>
    </source>
</evidence>
<evidence type="ECO:0000313" key="8">
    <source>
        <dbReference type="EMBL" id="CCM04926.1"/>
    </source>
</evidence>
<evidence type="ECO:0000256" key="6">
    <source>
        <dbReference type="SAM" id="MobiDB-lite"/>
    </source>
</evidence>
<dbReference type="GO" id="GO:0003729">
    <property type="term" value="F:mRNA binding"/>
    <property type="evidence" value="ECO:0007669"/>
    <property type="project" value="InterPro"/>
</dbReference>
<organism evidence="8 9">
    <name type="scientific">Fibroporia radiculosa</name>
    <dbReference type="NCBI Taxonomy" id="599839"/>
    <lineage>
        <taxon>Eukaryota</taxon>
        <taxon>Fungi</taxon>
        <taxon>Dikarya</taxon>
        <taxon>Basidiomycota</taxon>
        <taxon>Agaricomycotina</taxon>
        <taxon>Agaricomycetes</taxon>
        <taxon>Polyporales</taxon>
        <taxon>Fibroporiaceae</taxon>
        <taxon>Fibroporia</taxon>
    </lineage>
</organism>
<keyword evidence="9" id="KW-1185">Reference proteome</keyword>